<gene>
    <name evidence="2" type="ORF">LS71_008670</name>
</gene>
<dbReference type="Gene3D" id="3.40.50.920">
    <property type="match status" value="1"/>
</dbReference>
<dbReference type="RefSeq" id="WP_034356804.1">
    <property type="nucleotide sequence ID" value="NZ_JRPR02000011.1"/>
</dbReference>
<dbReference type="Pfam" id="PF02780">
    <property type="entry name" value="Transketolase_C"/>
    <property type="match status" value="1"/>
</dbReference>
<keyword evidence="3" id="KW-1185">Reference proteome</keyword>
<evidence type="ECO:0000259" key="1">
    <source>
        <dbReference type="SMART" id="SM00861"/>
    </source>
</evidence>
<dbReference type="OrthoDB" id="9803371at2"/>
<accession>A0A4U8T6I3</accession>
<dbReference type="InterPro" id="IPR033248">
    <property type="entry name" value="Transketolase_C"/>
</dbReference>
<protein>
    <submittedName>
        <fullName evidence="2">Transketolase</fullName>
    </submittedName>
</protein>
<dbReference type="PANTHER" id="PTHR43825">
    <property type="entry name" value="PYRUVATE DEHYDROGENASE E1 COMPONENT"/>
    <property type="match status" value="1"/>
</dbReference>
<dbReference type="InterPro" id="IPR009014">
    <property type="entry name" value="Transketo_C/PFOR_II"/>
</dbReference>
<feature type="domain" description="Transketolase-like pyrimidine-binding" evidence="1">
    <location>
        <begin position="1"/>
        <end position="163"/>
    </location>
</feature>
<dbReference type="Proteomes" id="UP000029733">
    <property type="component" value="Unassembled WGS sequence"/>
</dbReference>
<dbReference type="InterPro" id="IPR051157">
    <property type="entry name" value="PDH/Transketolase"/>
</dbReference>
<sequence>MRNAIAQCVEQKAAQNSEFMLITGDAGLGVWDNYQKDFSAQYVNPGINEALCVGMAAGLALCGKKVVYYNIAPFVIMRPYEQVRNDICYQELPVILVGTGSGLTYMPSGMTHYAIEDIALALSLPNLNIFSPSDSIQARACFEYAYNDNKPSYIRIPKAGEPNLIESSASLDITAPQILYQSNNHHIALITHSSIAALVLEVGKKQDISVISCPFINAPNERIIDLMAQYERVIVIEEHYKYGGLGTYLMQKSKRMIEILALENAFIHLIGNQDYGREQFGLSIQGIEQFIACPPPCKSYKDYL</sequence>
<reference evidence="2 3" key="1">
    <citation type="journal article" date="2014" name="Genome Announc.">
        <title>Draft genome sequences of eight enterohepatic helicobacter species isolated from both laboratory and wild rodents.</title>
        <authorList>
            <person name="Sheh A."/>
            <person name="Shen Z."/>
            <person name="Fox J.G."/>
        </authorList>
    </citation>
    <scope>NUCLEOTIDE SEQUENCE [LARGE SCALE GENOMIC DNA]</scope>
    <source>
        <strain evidence="2 3">MIT 09-6949</strain>
    </source>
</reference>
<dbReference type="PANTHER" id="PTHR43825:SF5">
    <property type="entry name" value="HYPOTHETICAL TRANSKETOLASE FAMILY PROTEIN"/>
    <property type="match status" value="1"/>
</dbReference>
<dbReference type="SUPFAM" id="SSF52518">
    <property type="entry name" value="Thiamin diphosphate-binding fold (THDP-binding)"/>
    <property type="match status" value="1"/>
</dbReference>
<name>A0A4U8T6I3_9HELI</name>
<dbReference type="STRING" id="1677920.LS71_08885"/>
<dbReference type="Pfam" id="PF02779">
    <property type="entry name" value="Transket_pyr"/>
    <property type="match status" value="1"/>
</dbReference>
<organism evidence="2 3">
    <name type="scientific">Helicobacter jaachi</name>
    <dbReference type="NCBI Taxonomy" id="1677920"/>
    <lineage>
        <taxon>Bacteria</taxon>
        <taxon>Pseudomonadati</taxon>
        <taxon>Campylobacterota</taxon>
        <taxon>Epsilonproteobacteria</taxon>
        <taxon>Campylobacterales</taxon>
        <taxon>Helicobacteraceae</taxon>
        <taxon>Helicobacter</taxon>
    </lineage>
</organism>
<dbReference type="SMART" id="SM00861">
    <property type="entry name" value="Transket_pyr"/>
    <property type="match status" value="1"/>
</dbReference>
<dbReference type="SUPFAM" id="SSF52922">
    <property type="entry name" value="TK C-terminal domain-like"/>
    <property type="match status" value="1"/>
</dbReference>
<comment type="caution">
    <text evidence="2">The sequence shown here is derived from an EMBL/GenBank/DDBJ whole genome shotgun (WGS) entry which is preliminary data.</text>
</comment>
<dbReference type="AlphaFoldDB" id="A0A4U8T6I3"/>
<evidence type="ECO:0000313" key="3">
    <source>
        <dbReference type="Proteomes" id="UP000029733"/>
    </source>
</evidence>
<evidence type="ECO:0000313" key="2">
    <source>
        <dbReference type="EMBL" id="TLD95155.1"/>
    </source>
</evidence>
<dbReference type="InterPro" id="IPR005475">
    <property type="entry name" value="Transketolase-like_Pyr-bd"/>
</dbReference>
<dbReference type="CDD" id="cd07033">
    <property type="entry name" value="TPP_PYR_DXS_TK_like"/>
    <property type="match status" value="1"/>
</dbReference>
<dbReference type="InterPro" id="IPR029061">
    <property type="entry name" value="THDP-binding"/>
</dbReference>
<proteinExistence type="predicted"/>
<dbReference type="EMBL" id="JRPR02000011">
    <property type="protein sequence ID" value="TLD95155.1"/>
    <property type="molecule type" value="Genomic_DNA"/>
</dbReference>
<dbReference type="Gene3D" id="3.40.50.970">
    <property type="match status" value="1"/>
</dbReference>